<dbReference type="EMBL" id="JAARPT010000010">
    <property type="protein sequence ID" value="MBC1402872.1"/>
    <property type="molecule type" value="Genomic_DNA"/>
</dbReference>
<organism evidence="2 4">
    <name type="scientific">Listeria booriae</name>
    <dbReference type="NCBI Taxonomy" id="1552123"/>
    <lineage>
        <taxon>Bacteria</taxon>
        <taxon>Bacillati</taxon>
        <taxon>Bacillota</taxon>
        <taxon>Bacilli</taxon>
        <taxon>Bacillales</taxon>
        <taxon>Listeriaceae</taxon>
        <taxon>Listeria</taxon>
    </lineage>
</organism>
<proteinExistence type="predicted"/>
<dbReference type="EMBL" id="JAARSH010000012">
    <property type="protein sequence ID" value="MBC1617646.1"/>
    <property type="molecule type" value="Genomic_DNA"/>
</dbReference>
<comment type="caution">
    <text evidence="2">The sequence shown here is derived from an EMBL/GenBank/DDBJ whole genome shotgun (WGS) entry which is preliminary data.</text>
</comment>
<evidence type="ECO:0000313" key="1">
    <source>
        <dbReference type="EMBL" id="MBC1402872.1"/>
    </source>
</evidence>
<accession>A0A842AEY8</accession>
<dbReference type="Proteomes" id="UP000574104">
    <property type="component" value="Unassembled WGS sequence"/>
</dbReference>
<dbReference type="RefSeq" id="WP_185406698.1">
    <property type="nucleotide sequence ID" value="NZ_JAARPT010000010.1"/>
</dbReference>
<sequence length="63" mass="7549">MIVWWINNKRGYLQENGGHKMINESSILEIERKPLLRYDELIKKMQDKGILFNIKTKEEAENT</sequence>
<evidence type="ECO:0000313" key="4">
    <source>
        <dbReference type="Proteomes" id="UP000574104"/>
    </source>
</evidence>
<evidence type="ECO:0000313" key="3">
    <source>
        <dbReference type="Proteomes" id="UP000544413"/>
    </source>
</evidence>
<dbReference type="AlphaFoldDB" id="A0A842AEY8"/>
<protein>
    <submittedName>
        <fullName evidence="2">Uncharacterized protein</fullName>
    </submittedName>
</protein>
<evidence type="ECO:0000313" key="2">
    <source>
        <dbReference type="EMBL" id="MBC1617646.1"/>
    </source>
</evidence>
<reference evidence="3 4" key="1">
    <citation type="submission" date="2020-03" db="EMBL/GenBank/DDBJ databases">
        <title>Soil Listeria distribution.</title>
        <authorList>
            <person name="Liao J."/>
            <person name="Wiedmann M."/>
        </authorList>
    </citation>
    <scope>NUCLEOTIDE SEQUENCE [LARGE SCALE GENOMIC DNA]</scope>
    <source>
        <strain evidence="2 4">FSL L7-1299</strain>
        <strain evidence="1 3">FSL L7-1658</strain>
    </source>
</reference>
<name>A0A842AEY8_9LIST</name>
<gene>
    <name evidence="1" type="ORF">HB836_14865</name>
    <name evidence="2" type="ORF">HB904_15715</name>
</gene>
<dbReference type="Proteomes" id="UP000544413">
    <property type="component" value="Unassembled WGS sequence"/>
</dbReference>